<keyword evidence="1" id="KW-0732">Signal</keyword>
<evidence type="ECO:0000259" key="2">
    <source>
        <dbReference type="Pfam" id="PF06283"/>
    </source>
</evidence>
<feature type="chain" id="PRO_5003228896" evidence="1">
    <location>
        <begin position="23"/>
        <end position="256"/>
    </location>
</feature>
<dbReference type="PANTHER" id="PTHR40469:SF2">
    <property type="entry name" value="GALACTOSE-BINDING DOMAIN-LIKE SUPERFAMILY PROTEIN"/>
    <property type="match status" value="1"/>
</dbReference>
<dbReference type="eggNOG" id="COG3828">
    <property type="taxonomic scope" value="Bacteria"/>
</dbReference>
<protein>
    <submittedName>
        <fullName evidence="3">Putative secreted glycosyl hydrolase</fullName>
    </submittedName>
</protein>
<dbReference type="InterPro" id="IPR029062">
    <property type="entry name" value="Class_I_gatase-like"/>
</dbReference>
<dbReference type="RefSeq" id="WP_013566878.1">
    <property type="nucleotide sequence ID" value="NC_014963.1"/>
</dbReference>
<keyword evidence="3" id="KW-0378">Hydrolase</keyword>
<dbReference type="KEGG" id="tsa:AciPR4_0308"/>
<evidence type="ECO:0000313" key="4">
    <source>
        <dbReference type="Proteomes" id="UP000006844"/>
    </source>
</evidence>
<dbReference type="Gene3D" id="3.40.50.880">
    <property type="match status" value="1"/>
</dbReference>
<dbReference type="STRING" id="401053.AciPR4_0308"/>
<dbReference type="SUPFAM" id="SSF52317">
    <property type="entry name" value="Class I glutamine amidotransferase-like"/>
    <property type="match status" value="1"/>
</dbReference>
<feature type="signal peptide" evidence="1">
    <location>
        <begin position="1"/>
        <end position="22"/>
    </location>
</feature>
<dbReference type="Pfam" id="PF06283">
    <property type="entry name" value="ThuA"/>
    <property type="match status" value="1"/>
</dbReference>
<evidence type="ECO:0000313" key="3">
    <source>
        <dbReference type="EMBL" id="ADV81145.1"/>
    </source>
</evidence>
<feature type="domain" description="ThuA-like" evidence="2">
    <location>
        <begin position="42"/>
        <end position="253"/>
    </location>
</feature>
<dbReference type="HOGENOM" id="CLU_057383_1_3_0"/>
<dbReference type="Proteomes" id="UP000006844">
    <property type="component" value="Chromosome"/>
</dbReference>
<sequence length="256" mass="28936">MSKLLRSTLALLALVTAFSLPAQTKPIKFRVIALAEPGQGLHQGFVDAAIAWLEKTGAAEGFAVDYIRTTDPINDAYLAEHKVFIQLNYPPYRWTPTAEAAFKKTMEQGTIGWIGFHHASLLGKFDGFEMSPFFHEFMGNIVFKSYIPDFATGTVRIEDATHPVMRGLPKSFVVENDEWYTYDQSPRPSVHVLANVDEDSYTPARTVKMGDHPVIWTNTHYKARNVYFQFGHHGELLQNPNVEKLFHNAIYWAAGK</sequence>
<dbReference type="GO" id="GO:0016787">
    <property type="term" value="F:hydrolase activity"/>
    <property type="evidence" value="ECO:0007669"/>
    <property type="project" value="UniProtKB-KW"/>
</dbReference>
<keyword evidence="4" id="KW-1185">Reference proteome</keyword>
<proteinExistence type="predicted"/>
<dbReference type="AlphaFoldDB" id="E8V1F0"/>
<dbReference type="PANTHER" id="PTHR40469">
    <property type="entry name" value="SECRETED GLYCOSYL HYDROLASE"/>
    <property type="match status" value="1"/>
</dbReference>
<name>E8V1F0_TERSS</name>
<dbReference type="EMBL" id="CP002467">
    <property type="protein sequence ID" value="ADV81145.1"/>
    <property type="molecule type" value="Genomic_DNA"/>
</dbReference>
<dbReference type="InterPro" id="IPR029010">
    <property type="entry name" value="ThuA-like"/>
</dbReference>
<evidence type="ECO:0000256" key="1">
    <source>
        <dbReference type="SAM" id="SignalP"/>
    </source>
</evidence>
<dbReference type="OrthoDB" id="109511at2"/>
<organism evidence="3 4">
    <name type="scientific">Terriglobus saanensis (strain ATCC BAA-1853 / DSM 23119 / SP1PR4)</name>
    <dbReference type="NCBI Taxonomy" id="401053"/>
    <lineage>
        <taxon>Bacteria</taxon>
        <taxon>Pseudomonadati</taxon>
        <taxon>Acidobacteriota</taxon>
        <taxon>Terriglobia</taxon>
        <taxon>Terriglobales</taxon>
        <taxon>Acidobacteriaceae</taxon>
        <taxon>Terriglobus</taxon>
    </lineage>
</organism>
<reference evidence="3 4" key="1">
    <citation type="journal article" date="2012" name="Stand. Genomic Sci.">
        <title>Complete genome sequence of Terriglobus saanensis type strain SP1PR4(T), an Acidobacteria from tundra soil.</title>
        <authorList>
            <person name="Rawat S.R."/>
            <person name="Mannisto M.K."/>
            <person name="Starovoytov V."/>
            <person name="Goodwin L."/>
            <person name="Nolan M."/>
            <person name="Hauser L."/>
            <person name="Land M."/>
            <person name="Davenport K.W."/>
            <person name="Woyke T."/>
            <person name="Haggblom M.M."/>
        </authorList>
    </citation>
    <scope>NUCLEOTIDE SEQUENCE</scope>
    <source>
        <strain evidence="4">ATCC BAA-1853 / DSM 23119 / SP1PR4</strain>
    </source>
</reference>
<gene>
    <name evidence="3" type="ordered locus">AciPR4_0308</name>
</gene>
<accession>E8V1F0</accession>